<sequence length="54" mass="6389">MIRKYGWLVVFAITIFLFDALLMQWIEMMSTETDKCRNMDSVNPLKLINCSDLE</sequence>
<keyword evidence="3" id="KW-1185">Reference proteome</keyword>
<dbReference type="Pfam" id="PF10831">
    <property type="entry name" value="DUF2556"/>
    <property type="match status" value="1"/>
</dbReference>
<keyword evidence="1" id="KW-0812">Transmembrane</keyword>
<dbReference type="RefSeq" id="WP_040073816.1">
    <property type="nucleotide sequence ID" value="NZ_CP071383.1"/>
</dbReference>
<protein>
    <submittedName>
        <fullName evidence="2">DUF2556 family protein</fullName>
    </submittedName>
</protein>
<dbReference type="InterPro" id="IPR022540">
    <property type="entry name" value="DUF2556"/>
</dbReference>
<dbReference type="Proteomes" id="UP000683497">
    <property type="component" value="Chromosome"/>
</dbReference>
<keyword evidence="1" id="KW-0472">Membrane</keyword>
<proteinExistence type="predicted"/>
<name>A0ABX8JZH2_9ENTR</name>
<dbReference type="EMBL" id="CP076838">
    <property type="protein sequence ID" value="QWW80011.1"/>
    <property type="molecule type" value="Genomic_DNA"/>
</dbReference>
<organism evidence="2 3">
    <name type="scientific">Leclercia pneumoniae</name>
    <dbReference type="NCBI Taxonomy" id="2815358"/>
    <lineage>
        <taxon>Bacteria</taxon>
        <taxon>Pseudomonadati</taxon>
        <taxon>Pseudomonadota</taxon>
        <taxon>Gammaproteobacteria</taxon>
        <taxon>Enterobacterales</taxon>
        <taxon>Enterobacteriaceae</taxon>
        <taxon>Leclercia</taxon>
    </lineage>
</organism>
<evidence type="ECO:0000313" key="3">
    <source>
        <dbReference type="Proteomes" id="UP000683497"/>
    </source>
</evidence>
<evidence type="ECO:0000256" key="1">
    <source>
        <dbReference type="SAM" id="Phobius"/>
    </source>
</evidence>
<reference evidence="2 3" key="1">
    <citation type="submission" date="2021-06" db="EMBL/GenBank/DDBJ databases">
        <title>Leclercia pneumoniae sp. nov.</title>
        <authorList>
            <person name="Hoenemann M."/>
            <person name="Viehweger A."/>
            <person name="Dietze N."/>
        </authorList>
    </citation>
    <scope>NUCLEOTIDE SEQUENCE [LARGE SCALE GENOMIC DNA]</scope>
    <source>
        <strain evidence="3">49125</strain>
    </source>
</reference>
<feature type="transmembrane region" description="Helical" evidence="1">
    <location>
        <begin position="7"/>
        <end position="26"/>
    </location>
</feature>
<keyword evidence="1" id="KW-1133">Transmembrane helix</keyword>
<evidence type="ECO:0000313" key="2">
    <source>
        <dbReference type="EMBL" id="QWW80011.1"/>
    </source>
</evidence>
<accession>A0ABX8JZH2</accession>
<gene>
    <name evidence="2" type="ORF">KQ929_01745</name>
</gene>